<dbReference type="InterPro" id="IPR001647">
    <property type="entry name" value="HTH_TetR"/>
</dbReference>
<dbReference type="EMBL" id="JAUSRB010000002">
    <property type="protein sequence ID" value="MDP9867575.1"/>
    <property type="molecule type" value="Genomic_DNA"/>
</dbReference>
<evidence type="ECO:0000259" key="5">
    <source>
        <dbReference type="PROSITE" id="PS50977"/>
    </source>
</evidence>
<keyword evidence="2 4" id="KW-0238">DNA-binding</keyword>
<comment type="caution">
    <text evidence="6">The sequence shown here is derived from an EMBL/GenBank/DDBJ whole genome shotgun (WGS) entry which is preliminary data.</text>
</comment>
<dbReference type="Gene3D" id="1.10.357.10">
    <property type="entry name" value="Tetracycline Repressor, domain 2"/>
    <property type="match status" value="1"/>
</dbReference>
<proteinExistence type="predicted"/>
<dbReference type="PANTHER" id="PTHR30055:SF234">
    <property type="entry name" value="HTH-TYPE TRANSCRIPTIONAL REGULATOR BETI"/>
    <property type="match status" value="1"/>
</dbReference>
<dbReference type="SUPFAM" id="SSF46689">
    <property type="entry name" value="Homeodomain-like"/>
    <property type="match status" value="1"/>
</dbReference>
<name>A0ABT9RGT5_9ACTN</name>
<keyword evidence="3" id="KW-0804">Transcription</keyword>
<gene>
    <name evidence="6" type="ORF">J2S55_006841</name>
</gene>
<sequence length="182" mass="19053">MPRPASALRGHILESALQLFATGGYKGTSLHDIAQVVGCSKASLLYHFAGKDAILTELLTPAGEGLAALDARLSGLDGDRAAEAAVTGFVDLAMRFRRELKILFQDVPAMTSHPALGAIPAITDRLLAALAGGSTEPGDLVAAYMVVGAVFVTSASDVQVTDEDLRTELIRGALRTLAREPR</sequence>
<dbReference type="Pfam" id="PF00440">
    <property type="entry name" value="TetR_N"/>
    <property type="match status" value="1"/>
</dbReference>
<reference evidence="6 7" key="1">
    <citation type="submission" date="2023-07" db="EMBL/GenBank/DDBJ databases">
        <title>Sequencing the genomes of 1000 actinobacteria strains.</title>
        <authorList>
            <person name="Klenk H.-P."/>
        </authorList>
    </citation>
    <scope>NUCLEOTIDE SEQUENCE [LARGE SCALE GENOMIC DNA]</scope>
    <source>
        <strain evidence="6 7">DSM 44109</strain>
    </source>
</reference>
<keyword evidence="7" id="KW-1185">Reference proteome</keyword>
<feature type="domain" description="HTH tetR-type" evidence="5">
    <location>
        <begin position="6"/>
        <end position="66"/>
    </location>
</feature>
<dbReference type="RefSeq" id="WP_306869335.1">
    <property type="nucleotide sequence ID" value="NZ_JAUSRB010000002.1"/>
</dbReference>
<evidence type="ECO:0000256" key="1">
    <source>
        <dbReference type="ARBA" id="ARBA00023015"/>
    </source>
</evidence>
<evidence type="ECO:0000256" key="4">
    <source>
        <dbReference type="PROSITE-ProRule" id="PRU00335"/>
    </source>
</evidence>
<organism evidence="6 7">
    <name type="scientific">Streptosporangium brasiliense</name>
    <dbReference type="NCBI Taxonomy" id="47480"/>
    <lineage>
        <taxon>Bacteria</taxon>
        <taxon>Bacillati</taxon>
        <taxon>Actinomycetota</taxon>
        <taxon>Actinomycetes</taxon>
        <taxon>Streptosporangiales</taxon>
        <taxon>Streptosporangiaceae</taxon>
        <taxon>Streptosporangium</taxon>
    </lineage>
</organism>
<dbReference type="PANTHER" id="PTHR30055">
    <property type="entry name" value="HTH-TYPE TRANSCRIPTIONAL REGULATOR RUTR"/>
    <property type="match status" value="1"/>
</dbReference>
<accession>A0ABT9RGT5</accession>
<evidence type="ECO:0000313" key="6">
    <source>
        <dbReference type="EMBL" id="MDP9867575.1"/>
    </source>
</evidence>
<dbReference type="InterPro" id="IPR009057">
    <property type="entry name" value="Homeodomain-like_sf"/>
</dbReference>
<feature type="DNA-binding region" description="H-T-H motif" evidence="4">
    <location>
        <begin position="29"/>
        <end position="48"/>
    </location>
</feature>
<dbReference type="Proteomes" id="UP001230426">
    <property type="component" value="Unassembled WGS sequence"/>
</dbReference>
<dbReference type="InterPro" id="IPR050109">
    <property type="entry name" value="HTH-type_TetR-like_transc_reg"/>
</dbReference>
<evidence type="ECO:0000313" key="7">
    <source>
        <dbReference type="Proteomes" id="UP001230426"/>
    </source>
</evidence>
<dbReference type="PRINTS" id="PR00455">
    <property type="entry name" value="HTHTETR"/>
</dbReference>
<keyword evidence="1" id="KW-0805">Transcription regulation</keyword>
<dbReference type="PROSITE" id="PS50977">
    <property type="entry name" value="HTH_TETR_2"/>
    <property type="match status" value="1"/>
</dbReference>
<protein>
    <submittedName>
        <fullName evidence="6">AcrR family transcriptional regulator</fullName>
    </submittedName>
</protein>
<evidence type="ECO:0000256" key="3">
    <source>
        <dbReference type="ARBA" id="ARBA00023163"/>
    </source>
</evidence>
<evidence type="ECO:0000256" key="2">
    <source>
        <dbReference type="ARBA" id="ARBA00023125"/>
    </source>
</evidence>